<evidence type="ECO:0000256" key="3">
    <source>
        <dbReference type="ARBA" id="ARBA00022679"/>
    </source>
</evidence>
<dbReference type="EMBL" id="AP014936">
    <property type="protein sequence ID" value="BAU48094.1"/>
    <property type="molecule type" value="Genomic_DNA"/>
</dbReference>
<accession>A0A1B4V9D7</accession>
<evidence type="ECO:0000313" key="6">
    <source>
        <dbReference type="EMBL" id="BAU48094.1"/>
    </source>
</evidence>
<dbReference type="GO" id="GO:0016757">
    <property type="term" value="F:glycosyltransferase activity"/>
    <property type="evidence" value="ECO:0007669"/>
    <property type="project" value="UniProtKB-KW"/>
</dbReference>
<evidence type="ECO:0000256" key="2">
    <source>
        <dbReference type="ARBA" id="ARBA00022676"/>
    </source>
</evidence>
<keyword evidence="2" id="KW-0328">Glycosyltransferase</keyword>
<gene>
    <name evidence="6" type="ORF">SVA_1532</name>
</gene>
<dbReference type="Proteomes" id="UP000218899">
    <property type="component" value="Chromosome"/>
</dbReference>
<reference evidence="6 7" key="1">
    <citation type="submission" date="2015-08" db="EMBL/GenBank/DDBJ databases">
        <title>Complete genome sequence of Sulfurifustis variabilis.</title>
        <authorList>
            <person name="Miura A."/>
            <person name="Kojima H."/>
            <person name="Fukui M."/>
        </authorList>
    </citation>
    <scope>NUCLEOTIDE SEQUENCE [LARGE SCALE GENOMIC DNA]</scope>
    <source>
        <strain evidence="7">skN76</strain>
    </source>
</reference>
<dbReference type="AlphaFoldDB" id="A0A1B4V9D7"/>
<keyword evidence="3 6" id="KW-0808">Transferase</keyword>
<dbReference type="Gene3D" id="3.40.50.2000">
    <property type="entry name" value="Glycogen Phosphorylase B"/>
    <property type="match status" value="2"/>
</dbReference>
<sequence length="427" mass="47206">MRLAYLVNAFPILSETFVREQIFGMMERGHHVEIYALDVGGDTARVVDERIGRWQEDARVYHLRAPAGWLARAGGAWRAARGADAACVRGSLDVARFGRDALGLGLLYRSAALARRGRQRYDVIHAQFGPLGHIAVRLRQLGLWEGAIVTSFRGYDATQLLRRRPNRYREVFREGELALPVSGALQRALIAHGADPSRVEVHHSGIDCASFPCRERTRRADEPLRVLSVARLVPKKGIDDAVRAVARLAEDGVDVRYEVIGSGGERPRIEELIDRLALRDRITLLGERSHPEVRARLEDAHVLLAPSVTAKDGDQEGIPNVLKEAMASGMPVVATRHGGIPELVEDGVSGYLVAERDVASLADRLAFLARHPERWGEMGRSGRAKVEAVFDRRRLNEELENLYRLARERHARRGVAASAGAPASATP</sequence>
<feature type="domain" description="Glycosyltransferase subfamily 4-like N-terminal" evidence="5">
    <location>
        <begin position="15"/>
        <end position="209"/>
    </location>
</feature>
<name>A0A1B4V9D7_9GAMM</name>
<proteinExistence type="inferred from homology"/>
<evidence type="ECO:0000259" key="5">
    <source>
        <dbReference type="Pfam" id="PF13439"/>
    </source>
</evidence>
<dbReference type="PANTHER" id="PTHR12526">
    <property type="entry name" value="GLYCOSYLTRANSFERASE"/>
    <property type="match status" value="1"/>
</dbReference>
<organism evidence="6 7">
    <name type="scientific">Sulfurifustis variabilis</name>
    <dbReference type="NCBI Taxonomy" id="1675686"/>
    <lineage>
        <taxon>Bacteria</taxon>
        <taxon>Pseudomonadati</taxon>
        <taxon>Pseudomonadota</taxon>
        <taxon>Gammaproteobacteria</taxon>
        <taxon>Acidiferrobacterales</taxon>
        <taxon>Acidiferrobacteraceae</taxon>
        <taxon>Sulfurifustis</taxon>
    </lineage>
</organism>
<evidence type="ECO:0000256" key="1">
    <source>
        <dbReference type="ARBA" id="ARBA00009481"/>
    </source>
</evidence>
<dbReference type="Pfam" id="PF00534">
    <property type="entry name" value="Glycos_transf_1"/>
    <property type="match status" value="1"/>
</dbReference>
<dbReference type="KEGG" id="sva:SVA_1532"/>
<keyword evidence="7" id="KW-1185">Reference proteome</keyword>
<dbReference type="InterPro" id="IPR001296">
    <property type="entry name" value="Glyco_trans_1"/>
</dbReference>
<protein>
    <submittedName>
        <fullName evidence="6">Glycosyltransferase</fullName>
    </submittedName>
</protein>
<evidence type="ECO:0000259" key="4">
    <source>
        <dbReference type="Pfam" id="PF00534"/>
    </source>
</evidence>
<evidence type="ECO:0000313" key="7">
    <source>
        <dbReference type="Proteomes" id="UP000218899"/>
    </source>
</evidence>
<comment type="similarity">
    <text evidence="1">Belongs to the glycosyltransferase group 1 family. Glycosyltransferase 4 subfamily.</text>
</comment>
<dbReference type="GO" id="GO:1901135">
    <property type="term" value="P:carbohydrate derivative metabolic process"/>
    <property type="evidence" value="ECO:0007669"/>
    <property type="project" value="UniProtKB-ARBA"/>
</dbReference>
<dbReference type="SUPFAM" id="SSF53756">
    <property type="entry name" value="UDP-Glycosyltransferase/glycogen phosphorylase"/>
    <property type="match status" value="1"/>
</dbReference>
<feature type="domain" description="Glycosyl transferase family 1" evidence="4">
    <location>
        <begin position="215"/>
        <end position="382"/>
    </location>
</feature>
<dbReference type="PANTHER" id="PTHR12526:SF640">
    <property type="entry name" value="COLANIC ACID BIOSYNTHESIS GLYCOSYLTRANSFERASE WCAL-RELATED"/>
    <property type="match status" value="1"/>
</dbReference>
<dbReference type="InterPro" id="IPR028098">
    <property type="entry name" value="Glyco_trans_4-like_N"/>
</dbReference>
<dbReference type="Pfam" id="PF13439">
    <property type="entry name" value="Glyco_transf_4"/>
    <property type="match status" value="1"/>
</dbReference>